<comment type="subunit">
    <text evidence="8">Homodimer.</text>
</comment>
<dbReference type="GO" id="GO:0050661">
    <property type="term" value="F:NADP binding"/>
    <property type="evidence" value="ECO:0007669"/>
    <property type="project" value="InterPro"/>
</dbReference>
<dbReference type="UniPathway" id="UPA00251">
    <property type="reaction ID" value="UER00316"/>
</dbReference>
<evidence type="ECO:0000259" key="15">
    <source>
        <dbReference type="Pfam" id="PF01488"/>
    </source>
</evidence>
<feature type="domain" description="Glutamyl-tRNA reductase N-terminal" evidence="16">
    <location>
        <begin position="8"/>
        <end position="175"/>
    </location>
</feature>
<dbReference type="EMBL" id="VUMY01000003">
    <property type="protein sequence ID" value="MST49137.1"/>
    <property type="molecule type" value="Genomic_DNA"/>
</dbReference>
<feature type="domain" description="Quinate/shikimate 5-dehydrogenase/glutamyl-tRNA reductase" evidence="15">
    <location>
        <begin position="224"/>
        <end position="350"/>
    </location>
</feature>
<gene>
    <name evidence="8" type="primary">hemA</name>
    <name evidence="17" type="ORF">FYJ63_02545</name>
</gene>
<dbReference type="RefSeq" id="WP_154543486.1">
    <property type="nucleotide sequence ID" value="NZ_VUMY01000003.1"/>
</dbReference>
<keyword evidence="18" id="KW-1185">Reference proteome</keyword>
<dbReference type="GO" id="GO:0008883">
    <property type="term" value="F:glutamyl-tRNA reductase activity"/>
    <property type="evidence" value="ECO:0007669"/>
    <property type="project" value="UniProtKB-UniRule"/>
</dbReference>
<accession>A0A7K0K0W3</accession>
<dbReference type="InterPro" id="IPR000343">
    <property type="entry name" value="4pyrrol_synth_GluRdtase"/>
</dbReference>
<comment type="domain">
    <text evidence="8">Possesses an unusual extended V-shaped dimeric structure with each monomer consisting of three distinct domains arranged along a curved 'spinal' alpha-helix. The N-terminal catalytic domain specifically recognizes the glutamate moiety of the substrate. The second domain is the NADPH-binding domain, and the third C-terminal domain is responsible for dimerization.</text>
</comment>
<dbReference type="Pfam" id="PF05201">
    <property type="entry name" value="GlutR_N"/>
    <property type="match status" value="1"/>
</dbReference>
<evidence type="ECO:0000313" key="18">
    <source>
        <dbReference type="Proteomes" id="UP000442535"/>
    </source>
</evidence>
<dbReference type="PANTHER" id="PTHR43013:SF1">
    <property type="entry name" value="GLUTAMYL-TRNA REDUCTASE"/>
    <property type="match status" value="1"/>
</dbReference>
<feature type="binding site" evidence="8 10">
    <location>
        <position position="139"/>
    </location>
    <ligand>
        <name>substrate</name>
    </ligand>
</feature>
<dbReference type="SUPFAM" id="SSF69742">
    <property type="entry name" value="Glutamyl tRNA-reductase catalytic, N-terminal domain"/>
    <property type="match status" value="1"/>
</dbReference>
<feature type="region of interest" description="Disordered" evidence="13">
    <location>
        <begin position="200"/>
        <end position="221"/>
    </location>
</feature>
<dbReference type="PIRSF" id="PIRSF000445">
    <property type="entry name" value="4pyrrol_synth_GluRdtase"/>
    <property type="match status" value="1"/>
</dbReference>
<evidence type="ECO:0000256" key="11">
    <source>
        <dbReference type="PIRSR" id="PIRSR000445-3"/>
    </source>
</evidence>
<dbReference type="InterPro" id="IPR036453">
    <property type="entry name" value="GluRdtase_dimer_dom_sf"/>
</dbReference>
<dbReference type="GO" id="GO:0019353">
    <property type="term" value="P:protoporphyrinogen IX biosynthetic process from glutamate"/>
    <property type="evidence" value="ECO:0007669"/>
    <property type="project" value="TreeGrafter"/>
</dbReference>
<dbReference type="InterPro" id="IPR015896">
    <property type="entry name" value="4pyrrol_synth_GluRdtase_dimer"/>
</dbReference>
<dbReference type="PANTHER" id="PTHR43013">
    <property type="entry name" value="GLUTAMYL-TRNA REDUCTASE"/>
    <property type="match status" value="1"/>
</dbReference>
<dbReference type="AlphaFoldDB" id="A0A7K0K0W3"/>
<sequence>MPFQLYTVNHLTHSLDEVSRAATLAEAAESQWRDRDGVHSLVILSTCNRVEVYVSADPEVRLVDSREVDEEDETAQAIPLHECDCHAHQAQTAIPPADTSPNPPLIWNFIEGREVAEHLYRVAAGLDSMVVGEAEVAGQVRRAFTRAQELHEVNGLMIRMFEGALATSRRVSSETSLTGLGRSVVSVALDLAAGDLMAGSERAEGASGSSREVAGASPGDSTRDWRGIKALLVGTGAYAGNAVAQLRARGVRDLANVSTSARVHAFAQAHGTRVIDPANTVNALAEADLVVACRGIGAPVLTREQVAAALALREVHRNPLIILDLALHRDVEETVRDLGGVKMWSLEDIRGHVPALAVTQIRRANAIIEEGLADYDAAVAARHMDPAIVQLRAIFEQAAGEEIERLPQTDLIPRDTAIRAIRHVVAKLAHTPTVSAHMAAESGLGADWVEALATVWGLTPEVLEAAFVEER</sequence>
<feature type="domain" description="Tetrapyrrole biosynthesis glutamyl-tRNA reductase dimerisation" evidence="14">
    <location>
        <begin position="363"/>
        <end position="458"/>
    </location>
</feature>
<comment type="catalytic activity">
    <reaction evidence="7 8">
        <text>(S)-4-amino-5-oxopentanoate + tRNA(Glu) + NADP(+) = L-glutamyl-tRNA(Glu) + NADPH + H(+)</text>
        <dbReference type="Rhea" id="RHEA:12344"/>
        <dbReference type="Rhea" id="RHEA-COMP:9663"/>
        <dbReference type="Rhea" id="RHEA-COMP:9680"/>
        <dbReference type="ChEBI" id="CHEBI:15378"/>
        <dbReference type="ChEBI" id="CHEBI:57501"/>
        <dbReference type="ChEBI" id="CHEBI:57783"/>
        <dbReference type="ChEBI" id="CHEBI:58349"/>
        <dbReference type="ChEBI" id="CHEBI:78442"/>
        <dbReference type="ChEBI" id="CHEBI:78520"/>
        <dbReference type="EC" id="1.2.1.70"/>
    </reaction>
</comment>
<evidence type="ECO:0000256" key="1">
    <source>
        <dbReference type="ARBA" id="ARBA00005059"/>
    </source>
</evidence>
<evidence type="ECO:0000256" key="3">
    <source>
        <dbReference type="ARBA" id="ARBA00012970"/>
    </source>
</evidence>
<reference evidence="17 18" key="1">
    <citation type="submission" date="2019-08" db="EMBL/GenBank/DDBJ databases">
        <title>In-depth cultivation of the pig gut microbiome towards novel bacterial diversity and tailored functional studies.</title>
        <authorList>
            <person name="Wylensek D."/>
            <person name="Hitch T.C.A."/>
            <person name="Clavel T."/>
        </authorList>
    </citation>
    <scope>NUCLEOTIDE SEQUENCE [LARGE SCALE GENOMIC DNA]</scope>
    <source>
        <strain evidence="17 18">RF-GAM-744-WT-7</strain>
    </source>
</reference>
<evidence type="ECO:0000256" key="6">
    <source>
        <dbReference type="ARBA" id="ARBA00023244"/>
    </source>
</evidence>
<evidence type="ECO:0000256" key="9">
    <source>
        <dbReference type="PIRSR" id="PIRSR000445-1"/>
    </source>
</evidence>
<feature type="binding site" evidence="8 10">
    <location>
        <position position="128"/>
    </location>
    <ligand>
        <name>substrate</name>
    </ligand>
</feature>
<dbReference type="Gene3D" id="3.40.50.720">
    <property type="entry name" value="NAD(P)-binding Rossmann-like Domain"/>
    <property type="match status" value="1"/>
</dbReference>
<dbReference type="Pfam" id="PF01488">
    <property type="entry name" value="Shikimate_DH"/>
    <property type="match status" value="1"/>
</dbReference>
<dbReference type="InterPro" id="IPR006151">
    <property type="entry name" value="Shikm_DH/Glu-tRNA_Rdtase"/>
</dbReference>
<comment type="miscellaneous">
    <text evidence="8">During catalysis, the active site Cys acts as a nucleophile attacking the alpha-carbonyl group of tRNA-bound glutamate with the formation of a thioester intermediate between enzyme and glutamate, and the concomitant release of tRNA(Glu). The thioester intermediate is finally reduced by direct hydride transfer from NADPH, to form the product GSA.</text>
</comment>
<evidence type="ECO:0000256" key="8">
    <source>
        <dbReference type="HAMAP-Rule" id="MF_00087"/>
    </source>
</evidence>
<keyword evidence="6 8" id="KW-0627">Porphyrin biosynthesis</keyword>
<feature type="compositionally biased region" description="Low complexity" evidence="13">
    <location>
        <begin position="200"/>
        <end position="212"/>
    </location>
</feature>
<dbReference type="HAMAP" id="MF_00087">
    <property type="entry name" value="Glu_tRNA_reductase"/>
    <property type="match status" value="1"/>
</dbReference>
<feature type="site" description="Important for activity" evidence="8 12">
    <location>
        <position position="118"/>
    </location>
</feature>
<dbReference type="SUPFAM" id="SSF69075">
    <property type="entry name" value="Glutamyl tRNA-reductase dimerization domain"/>
    <property type="match status" value="1"/>
</dbReference>
<keyword evidence="4 8" id="KW-0521">NADP</keyword>
<feature type="active site" description="Nucleophile" evidence="8 9">
    <location>
        <position position="47"/>
    </location>
</feature>
<organism evidence="17 18">
    <name type="scientific">Mobiluncus porci</name>
    <dbReference type="NCBI Taxonomy" id="2652278"/>
    <lineage>
        <taxon>Bacteria</taxon>
        <taxon>Bacillati</taxon>
        <taxon>Actinomycetota</taxon>
        <taxon>Actinomycetes</taxon>
        <taxon>Actinomycetales</taxon>
        <taxon>Actinomycetaceae</taxon>
        <taxon>Mobiluncus</taxon>
    </lineage>
</organism>
<protein>
    <recommendedName>
        <fullName evidence="3 8">Glutamyl-tRNA reductase</fullName>
        <shortName evidence="8">GluTR</shortName>
        <ecNumber evidence="3 8">1.2.1.70</ecNumber>
    </recommendedName>
</protein>
<evidence type="ECO:0000256" key="4">
    <source>
        <dbReference type="ARBA" id="ARBA00022857"/>
    </source>
</evidence>
<dbReference type="EC" id="1.2.1.70" evidence="3 8"/>
<feature type="binding site" evidence="8 10">
    <location>
        <begin position="133"/>
        <end position="135"/>
    </location>
    <ligand>
        <name>substrate</name>
    </ligand>
</feature>
<evidence type="ECO:0000259" key="16">
    <source>
        <dbReference type="Pfam" id="PF05201"/>
    </source>
</evidence>
<evidence type="ECO:0000259" key="14">
    <source>
        <dbReference type="Pfam" id="PF00745"/>
    </source>
</evidence>
<comment type="caution">
    <text evidence="17">The sequence shown here is derived from an EMBL/GenBank/DDBJ whole genome shotgun (WGS) entry which is preliminary data.</text>
</comment>
<evidence type="ECO:0000313" key="17">
    <source>
        <dbReference type="EMBL" id="MST49137.1"/>
    </source>
</evidence>
<dbReference type="Pfam" id="PF00745">
    <property type="entry name" value="GlutR_dimer"/>
    <property type="match status" value="1"/>
</dbReference>
<dbReference type="InterPro" id="IPR015895">
    <property type="entry name" value="4pyrrol_synth_GluRdtase_N"/>
</dbReference>
<comment type="function">
    <text evidence="8">Catalyzes the NADPH-dependent reduction of glutamyl-tRNA(Glu) to glutamate 1-semialdehyde (GSA).</text>
</comment>
<feature type="binding site" evidence="8 11">
    <location>
        <begin position="234"/>
        <end position="239"/>
    </location>
    <ligand>
        <name>NADP(+)</name>
        <dbReference type="ChEBI" id="CHEBI:58349"/>
    </ligand>
</feature>
<comment type="similarity">
    <text evidence="2 8">Belongs to the glutamyl-tRNA reductase family.</text>
</comment>
<dbReference type="Proteomes" id="UP000442535">
    <property type="component" value="Unassembled WGS sequence"/>
</dbReference>
<comment type="pathway">
    <text evidence="1 8">Porphyrin-containing compound metabolism; protoporphyrin-IX biosynthesis; 5-aminolevulinate from L-glutamyl-tRNA(Glu): step 1/2.</text>
</comment>
<feature type="binding site" evidence="8 10">
    <location>
        <begin position="46"/>
        <end position="49"/>
    </location>
    <ligand>
        <name>substrate</name>
    </ligand>
</feature>
<dbReference type="InterPro" id="IPR036291">
    <property type="entry name" value="NAD(P)-bd_dom_sf"/>
</dbReference>
<dbReference type="Gene3D" id="3.30.460.30">
    <property type="entry name" value="Glutamyl-tRNA reductase, N-terminal domain"/>
    <property type="match status" value="1"/>
</dbReference>
<dbReference type="SUPFAM" id="SSF51735">
    <property type="entry name" value="NAD(P)-binding Rossmann-fold domains"/>
    <property type="match status" value="1"/>
</dbReference>
<name>A0A7K0K0W3_9ACTO</name>
<evidence type="ECO:0000256" key="10">
    <source>
        <dbReference type="PIRSR" id="PIRSR000445-2"/>
    </source>
</evidence>
<evidence type="ECO:0000256" key="7">
    <source>
        <dbReference type="ARBA" id="ARBA00047464"/>
    </source>
</evidence>
<evidence type="ECO:0000256" key="13">
    <source>
        <dbReference type="SAM" id="MobiDB-lite"/>
    </source>
</evidence>
<proteinExistence type="inferred from homology"/>
<dbReference type="PROSITE" id="PS00747">
    <property type="entry name" value="GLUTR"/>
    <property type="match status" value="1"/>
</dbReference>
<evidence type="ECO:0000256" key="2">
    <source>
        <dbReference type="ARBA" id="ARBA00005916"/>
    </source>
</evidence>
<dbReference type="InterPro" id="IPR018214">
    <property type="entry name" value="GluRdtase_CS"/>
</dbReference>
<evidence type="ECO:0000256" key="12">
    <source>
        <dbReference type="PIRSR" id="PIRSR000445-4"/>
    </source>
</evidence>
<evidence type="ECO:0000256" key="5">
    <source>
        <dbReference type="ARBA" id="ARBA00023002"/>
    </source>
</evidence>
<keyword evidence="5 8" id="KW-0560">Oxidoreductase</keyword>
<dbReference type="InterPro" id="IPR036343">
    <property type="entry name" value="GluRdtase_N_sf"/>
</dbReference>